<name>A0A8S1LPB0_9CILI</name>
<comment type="caution">
    <text evidence="1">The sequence shown here is derived from an EMBL/GenBank/DDBJ whole genome shotgun (WGS) entry which is preliminary data.</text>
</comment>
<organism evidence="1 2">
    <name type="scientific">Paramecium sonneborni</name>
    <dbReference type="NCBI Taxonomy" id="65129"/>
    <lineage>
        <taxon>Eukaryota</taxon>
        <taxon>Sar</taxon>
        <taxon>Alveolata</taxon>
        <taxon>Ciliophora</taxon>
        <taxon>Intramacronucleata</taxon>
        <taxon>Oligohymenophorea</taxon>
        <taxon>Peniculida</taxon>
        <taxon>Parameciidae</taxon>
        <taxon>Paramecium</taxon>
    </lineage>
</organism>
<protein>
    <submittedName>
        <fullName evidence="1">Uncharacterized protein</fullName>
    </submittedName>
</protein>
<reference evidence="1" key="1">
    <citation type="submission" date="2021-01" db="EMBL/GenBank/DDBJ databases">
        <authorList>
            <consortium name="Genoscope - CEA"/>
            <person name="William W."/>
        </authorList>
    </citation>
    <scope>NUCLEOTIDE SEQUENCE</scope>
</reference>
<sequence>MKNGNIHKNQLSFSGIKKVLLHLDELQELYLATMEQTQIQLQNINSNSDCKLNIAQIYSSNKPFELLKTLQNYLIEIKNEKNSEYNKLSQKLKQLMFSLNKAKSVQQQIQQYLEVISNIVKKLKYKKECQILITSFSLILKKRQKFQLKLLQKNDQLSQNLNNLSEIVINQESKIDNIKQYLEIKTLQEILDKKVPIKGSKNCEIESTSKVKEENKNLAICPNYQKLQQQYFNQPQLYYSYFNYQIYQQYYYFNQLKQTECNIPNSQLLYQQHPYIYNFYPQFL</sequence>
<evidence type="ECO:0000313" key="1">
    <source>
        <dbReference type="EMBL" id="CAD8070118.1"/>
    </source>
</evidence>
<evidence type="ECO:0000313" key="2">
    <source>
        <dbReference type="Proteomes" id="UP000692954"/>
    </source>
</evidence>
<gene>
    <name evidence="1" type="ORF">PSON_ATCC_30995.1.T0260226</name>
</gene>
<dbReference type="OrthoDB" id="309085at2759"/>
<accession>A0A8S1LPB0</accession>
<proteinExistence type="predicted"/>
<keyword evidence="2" id="KW-1185">Reference proteome</keyword>
<dbReference type="EMBL" id="CAJJDN010000026">
    <property type="protein sequence ID" value="CAD8070118.1"/>
    <property type="molecule type" value="Genomic_DNA"/>
</dbReference>
<dbReference type="AlphaFoldDB" id="A0A8S1LPB0"/>
<dbReference type="Proteomes" id="UP000692954">
    <property type="component" value="Unassembled WGS sequence"/>
</dbReference>